<evidence type="ECO:0000313" key="2">
    <source>
        <dbReference type="EMBL" id="OAQ68577.1"/>
    </source>
</evidence>
<dbReference type="InterPro" id="IPR037176">
    <property type="entry name" value="Osmotin/thaumatin-like_sf"/>
</dbReference>
<gene>
    <name evidence="2" type="ORF">VFPPC_13703</name>
</gene>
<comment type="caution">
    <text evidence="2">The sequence shown here is derived from an EMBL/GenBank/DDBJ whole genome shotgun (WGS) entry which is preliminary data.</text>
</comment>
<evidence type="ECO:0000256" key="1">
    <source>
        <dbReference type="SAM" id="SignalP"/>
    </source>
</evidence>
<evidence type="ECO:0000313" key="3">
    <source>
        <dbReference type="Proteomes" id="UP000078397"/>
    </source>
</evidence>
<feature type="chain" id="PRO_5008102019" description="Thaumatin, pathogenesis-related protein" evidence="1">
    <location>
        <begin position="18"/>
        <end position="259"/>
    </location>
</feature>
<evidence type="ECO:0008006" key="4">
    <source>
        <dbReference type="Google" id="ProtNLM"/>
    </source>
</evidence>
<sequence>MSKLTLSLLSLLTLALASPIATPTEPVEVSIRRTLPLGTAIGGALDLPPEATAGPSPEDVEAAVAKLMTVTVINKYGKEVSTIHVDARGAPKPVSGNTKPGKMKNGDKSVFVVKEGWSGNVAVNDAKFSDTTGDESLIEASFMKQFGKVQGDINISYVNGFSLPLVCWCNENKITVGCNKDLNALHKCPNRNGQNSCKNPHRGGPDTATEFFKPCHGYAGPYVYPNDSNANQLNGKCPKEQYTCCIGKACPANPAQAHW</sequence>
<reference evidence="2 3" key="1">
    <citation type="journal article" date="2016" name="PLoS Pathog.">
        <title>Biosynthesis of antibiotic leucinostatins in bio-control fungus Purpureocillium lilacinum and their inhibition on phytophthora revealed by genome mining.</title>
        <authorList>
            <person name="Wang G."/>
            <person name="Liu Z."/>
            <person name="Lin R."/>
            <person name="Li E."/>
            <person name="Mao Z."/>
            <person name="Ling J."/>
            <person name="Yang Y."/>
            <person name="Yin W.B."/>
            <person name="Xie B."/>
        </authorList>
    </citation>
    <scope>NUCLEOTIDE SEQUENCE [LARGE SCALE GENOMIC DNA]</scope>
    <source>
        <strain evidence="2">170</strain>
    </source>
</reference>
<dbReference type="OrthoDB" id="430315at2759"/>
<dbReference type="GeneID" id="28855470"/>
<dbReference type="KEGG" id="pchm:VFPPC_13703"/>
<keyword evidence="1" id="KW-0732">Signal</keyword>
<dbReference type="SUPFAM" id="SSF49870">
    <property type="entry name" value="Osmotin, thaumatin-like protein"/>
    <property type="match status" value="1"/>
</dbReference>
<dbReference type="AlphaFoldDB" id="A0A179FT86"/>
<name>A0A179FT86_METCM</name>
<keyword evidence="3" id="KW-1185">Reference proteome</keyword>
<organism evidence="2 3">
    <name type="scientific">Pochonia chlamydosporia 170</name>
    <dbReference type="NCBI Taxonomy" id="1380566"/>
    <lineage>
        <taxon>Eukaryota</taxon>
        <taxon>Fungi</taxon>
        <taxon>Dikarya</taxon>
        <taxon>Ascomycota</taxon>
        <taxon>Pezizomycotina</taxon>
        <taxon>Sordariomycetes</taxon>
        <taxon>Hypocreomycetidae</taxon>
        <taxon>Hypocreales</taxon>
        <taxon>Clavicipitaceae</taxon>
        <taxon>Pochonia</taxon>
    </lineage>
</organism>
<dbReference type="EMBL" id="LSBJ02000003">
    <property type="protein sequence ID" value="OAQ68577.1"/>
    <property type="molecule type" value="Genomic_DNA"/>
</dbReference>
<proteinExistence type="predicted"/>
<protein>
    <recommendedName>
        <fullName evidence="4">Thaumatin, pathogenesis-related protein</fullName>
    </recommendedName>
</protein>
<dbReference type="RefSeq" id="XP_018145427.1">
    <property type="nucleotide sequence ID" value="XM_018291476.1"/>
</dbReference>
<feature type="signal peptide" evidence="1">
    <location>
        <begin position="1"/>
        <end position="17"/>
    </location>
</feature>
<accession>A0A179FT86</accession>
<dbReference type="Proteomes" id="UP000078397">
    <property type="component" value="Unassembled WGS sequence"/>
</dbReference>